<dbReference type="InterPro" id="IPR001240">
    <property type="entry name" value="PRAI_dom"/>
</dbReference>
<keyword evidence="7 9" id="KW-0057">Aromatic amino acid biosynthesis</keyword>
<evidence type="ECO:0000256" key="8">
    <source>
        <dbReference type="ARBA" id="ARBA00023235"/>
    </source>
</evidence>
<evidence type="ECO:0000256" key="7">
    <source>
        <dbReference type="ARBA" id="ARBA00023141"/>
    </source>
</evidence>
<dbReference type="InterPro" id="IPR044643">
    <property type="entry name" value="TrpF_fam"/>
</dbReference>
<evidence type="ECO:0000256" key="1">
    <source>
        <dbReference type="ARBA" id="ARBA00001164"/>
    </source>
</evidence>
<protein>
    <recommendedName>
        <fullName evidence="4 9">N-(5'-phosphoribosyl)anthranilate isomerase</fullName>
        <shortName evidence="9">PRAI</shortName>
        <ecNumber evidence="3 9">5.3.1.24</ecNumber>
    </recommendedName>
</protein>
<dbReference type="NCBIfam" id="NF002301">
    <property type="entry name" value="PRK01222.2-1"/>
    <property type="match status" value="1"/>
</dbReference>
<accession>A0ABS2QQK0</accession>
<gene>
    <name evidence="9" type="primary">trpF</name>
    <name evidence="11" type="ORF">JOC83_000555</name>
</gene>
<keyword evidence="12" id="KW-1185">Reference proteome</keyword>
<dbReference type="EMBL" id="JAFBFC010000001">
    <property type="protein sequence ID" value="MBM7701729.1"/>
    <property type="molecule type" value="Genomic_DNA"/>
</dbReference>
<evidence type="ECO:0000313" key="12">
    <source>
        <dbReference type="Proteomes" id="UP000809829"/>
    </source>
</evidence>
<dbReference type="RefSeq" id="WP_205183430.1">
    <property type="nucleotide sequence ID" value="NZ_JAFBFC010000001.1"/>
</dbReference>
<dbReference type="EC" id="5.3.1.24" evidence="3 9"/>
<feature type="domain" description="N-(5'phosphoribosyl) anthranilate isomerase (PRAI)" evidence="10">
    <location>
        <begin position="3"/>
        <end position="203"/>
    </location>
</feature>
<keyword evidence="8 9" id="KW-0413">Isomerase</keyword>
<organism evidence="11 12">
    <name type="scientific">Priestia iocasae</name>
    <dbReference type="NCBI Taxonomy" id="2291674"/>
    <lineage>
        <taxon>Bacteria</taxon>
        <taxon>Bacillati</taxon>
        <taxon>Bacillota</taxon>
        <taxon>Bacilli</taxon>
        <taxon>Bacillales</taxon>
        <taxon>Bacillaceae</taxon>
        <taxon>Priestia</taxon>
    </lineage>
</organism>
<comment type="caution">
    <text evidence="11">The sequence shown here is derived from an EMBL/GenBank/DDBJ whole genome shotgun (WGS) entry which is preliminary data.</text>
</comment>
<dbReference type="Pfam" id="PF00697">
    <property type="entry name" value="PRAI"/>
    <property type="match status" value="1"/>
</dbReference>
<dbReference type="Gene3D" id="3.20.20.70">
    <property type="entry name" value="Aldolase class I"/>
    <property type="match status" value="1"/>
</dbReference>
<dbReference type="GO" id="GO:0004640">
    <property type="term" value="F:phosphoribosylanthranilate isomerase activity"/>
    <property type="evidence" value="ECO:0007669"/>
    <property type="project" value="UniProtKB-EC"/>
</dbReference>
<comment type="similarity">
    <text evidence="9">Belongs to the TrpF family.</text>
</comment>
<evidence type="ECO:0000256" key="4">
    <source>
        <dbReference type="ARBA" id="ARBA00022272"/>
    </source>
</evidence>
<proteinExistence type="inferred from homology"/>
<name>A0ABS2QQK0_9BACI</name>
<comment type="catalytic activity">
    <reaction evidence="1 9">
        <text>N-(5-phospho-beta-D-ribosyl)anthranilate = 1-(2-carboxyphenylamino)-1-deoxy-D-ribulose 5-phosphate</text>
        <dbReference type="Rhea" id="RHEA:21540"/>
        <dbReference type="ChEBI" id="CHEBI:18277"/>
        <dbReference type="ChEBI" id="CHEBI:58613"/>
        <dbReference type="EC" id="5.3.1.24"/>
    </reaction>
</comment>
<evidence type="ECO:0000313" key="11">
    <source>
        <dbReference type="EMBL" id="MBM7701729.1"/>
    </source>
</evidence>
<evidence type="ECO:0000256" key="5">
    <source>
        <dbReference type="ARBA" id="ARBA00022605"/>
    </source>
</evidence>
<evidence type="ECO:0000256" key="9">
    <source>
        <dbReference type="HAMAP-Rule" id="MF_00135"/>
    </source>
</evidence>
<dbReference type="SUPFAM" id="SSF51366">
    <property type="entry name" value="Ribulose-phoshate binding barrel"/>
    <property type="match status" value="1"/>
</dbReference>
<evidence type="ECO:0000256" key="3">
    <source>
        <dbReference type="ARBA" id="ARBA00012572"/>
    </source>
</evidence>
<dbReference type="InterPro" id="IPR013785">
    <property type="entry name" value="Aldolase_TIM"/>
</dbReference>
<comment type="pathway">
    <text evidence="2 9">Amino-acid biosynthesis; L-tryptophan biosynthesis; L-tryptophan from chorismate: step 3/5.</text>
</comment>
<dbReference type="PANTHER" id="PTHR42894">
    <property type="entry name" value="N-(5'-PHOSPHORIBOSYL)ANTHRANILATE ISOMERASE"/>
    <property type="match status" value="1"/>
</dbReference>
<keyword evidence="5 9" id="KW-0028">Amino-acid biosynthesis</keyword>
<evidence type="ECO:0000256" key="2">
    <source>
        <dbReference type="ARBA" id="ARBA00004664"/>
    </source>
</evidence>
<dbReference type="CDD" id="cd00405">
    <property type="entry name" value="PRAI"/>
    <property type="match status" value="1"/>
</dbReference>
<dbReference type="PANTHER" id="PTHR42894:SF1">
    <property type="entry name" value="N-(5'-PHOSPHORIBOSYL)ANTHRANILATE ISOMERASE"/>
    <property type="match status" value="1"/>
</dbReference>
<dbReference type="Proteomes" id="UP000809829">
    <property type="component" value="Unassembled WGS sequence"/>
</dbReference>
<dbReference type="InterPro" id="IPR011060">
    <property type="entry name" value="RibuloseP-bd_barrel"/>
</dbReference>
<sequence length="214" mass="24363">MLVKYCGIKNEEEFNMVLQSQAHYIGFIFFKGSKRYVSPASVMSWLETHSFIDKQLVGVFVNEEIRTIHEIAKQASLDVIQCHGQETVEQLQLLKDLGYEVWKALPHQQDTLEKMKKYRDVVDGYVIDSKVKDQFGGTGITFDWTDVPAYTKQAVYDKKKCLIAGGITSHNVTELLTHHPIGLDLSSGIETDGLKDSEKITVIERNVFYDIQQA</sequence>
<reference evidence="11 12" key="1">
    <citation type="submission" date="2021-01" db="EMBL/GenBank/DDBJ databases">
        <title>Genomic Encyclopedia of Type Strains, Phase IV (KMG-IV): sequencing the most valuable type-strain genomes for metagenomic binning, comparative biology and taxonomic classification.</title>
        <authorList>
            <person name="Goeker M."/>
        </authorList>
    </citation>
    <scope>NUCLEOTIDE SEQUENCE [LARGE SCALE GENOMIC DNA]</scope>
    <source>
        <strain evidence="11 12">DSM 104297</strain>
    </source>
</reference>
<evidence type="ECO:0000259" key="10">
    <source>
        <dbReference type="Pfam" id="PF00697"/>
    </source>
</evidence>
<keyword evidence="6 9" id="KW-0822">Tryptophan biosynthesis</keyword>
<dbReference type="HAMAP" id="MF_00135">
    <property type="entry name" value="PRAI"/>
    <property type="match status" value="1"/>
</dbReference>
<evidence type="ECO:0000256" key="6">
    <source>
        <dbReference type="ARBA" id="ARBA00022822"/>
    </source>
</evidence>